<dbReference type="PhylomeDB" id="A7RKI5"/>
<protein>
    <recommendedName>
        <fullName evidence="3">NOTCH1 EGF-like calcium-binding domain-containing protein</fullName>
    </recommendedName>
</protein>
<evidence type="ECO:0000259" key="3">
    <source>
        <dbReference type="Pfam" id="PF07645"/>
    </source>
</evidence>
<dbReference type="GO" id="GO:0005509">
    <property type="term" value="F:calcium ion binding"/>
    <property type="evidence" value="ECO:0007669"/>
    <property type="project" value="InterPro"/>
</dbReference>
<keyword evidence="5" id="KW-1185">Reference proteome</keyword>
<dbReference type="PROSITE" id="PS01187">
    <property type="entry name" value="EGF_CA"/>
    <property type="match status" value="1"/>
</dbReference>
<keyword evidence="1" id="KW-1015">Disulfide bond</keyword>
<evidence type="ECO:0000256" key="2">
    <source>
        <dbReference type="SAM" id="MobiDB-lite"/>
    </source>
</evidence>
<feature type="compositionally biased region" description="Basic and acidic residues" evidence="2">
    <location>
        <begin position="388"/>
        <end position="397"/>
    </location>
</feature>
<sequence length="397" mass="42994">MDNSCHSRFGQTLLELSKACQEAKELLDEEQRAIRCKIGCPARCTCTQASLKCSALAAPLNRVTVKLCLVAKHYKNLQDVDECNGSSHGCPSSASCVNTHGSYYCTGYGAPWNLVARFSNADALNWMSDDGLWWFDLLSGVGDQLNPTINSDMISPLFWTKSGHKIKVTRSDDPTNTPLLVTTGDCLGGMTMRGLLTSFGNTKRDGSDSWPMDSCRHSCAVTYGGLYNITNGFEQSSCSGRVQSSNAIGFFCHGCTPDVCGDAAVMSIGGVGEECDRADHGIGVTEADFGKFTSEYGMADFGSDSLAKNKAPNRRIGCRSNKLVAEGMTDAKHRNVEVVAESMTDAKHRNAEVVAEGKTDAKHRNGCRRFDGREAPKFRSGCRRSGKHSKESLVRAK</sequence>
<proteinExistence type="predicted"/>
<dbReference type="AlphaFoldDB" id="A7RKI5"/>
<dbReference type="Pfam" id="PF07645">
    <property type="entry name" value="EGF_CA"/>
    <property type="match status" value="1"/>
</dbReference>
<dbReference type="CDD" id="cd00054">
    <property type="entry name" value="EGF_CA"/>
    <property type="match status" value="1"/>
</dbReference>
<reference evidence="4 5" key="1">
    <citation type="journal article" date="2007" name="Science">
        <title>Sea anemone genome reveals ancestral eumetazoan gene repertoire and genomic organization.</title>
        <authorList>
            <person name="Putnam N.H."/>
            <person name="Srivastava M."/>
            <person name="Hellsten U."/>
            <person name="Dirks B."/>
            <person name="Chapman J."/>
            <person name="Salamov A."/>
            <person name="Terry A."/>
            <person name="Shapiro H."/>
            <person name="Lindquist E."/>
            <person name="Kapitonov V.V."/>
            <person name="Jurka J."/>
            <person name="Genikhovich G."/>
            <person name="Grigoriev I.V."/>
            <person name="Lucas S.M."/>
            <person name="Steele R.E."/>
            <person name="Finnerty J.R."/>
            <person name="Technau U."/>
            <person name="Martindale M.Q."/>
            <person name="Rokhsar D.S."/>
        </authorList>
    </citation>
    <scope>NUCLEOTIDE SEQUENCE [LARGE SCALE GENOMIC DNA]</scope>
    <source>
        <strain evidence="5">CH2 X CH6</strain>
    </source>
</reference>
<feature type="domain" description="NOTCH1 EGF-like calcium-binding" evidence="3">
    <location>
        <begin position="79"/>
        <end position="106"/>
    </location>
</feature>
<evidence type="ECO:0000313" key="4">
    <source>
        <dbReference type="EMBL" id="EDO47991.1"/>
    </source>
</evidence>
<dbReference type="InterPro" id="IPR018097">
    <property type="entry name" value="EGF_Ca-bd_CS"/>
</dbReference>
<evidence type="ECO:0000256" key="1">
    <source>
        <dbReference type="ARBA" id="ARBA00023157"/>
    </source>
</evidence>
<gene>
    <name evidence="4" type="ORF">NEMVEDRAFT_v1g198436</name>
</gene>
<dbReference type="Gene3D" id="2.10.25.10">
    <property type="entry name" value="Laminin"/>
    <property type="match status" value="1"/>
</dbReference>
<dbReference type="EMBL" id="DS469516">
    <property type="protein sequence ID" value="EDO47991.1"/>
    <property type="molecule type" value="Genomic_DNA"/>
</dbReference>
<organism evidence="4 5">
    <name type="scientific">Nematostella vectensis</name>
    <name type="common">Starlet sea anemone</name>
    <dbReference type="NCBI Taxonomy" id="45351"/>
    <lineage>
        <taxon>Eukaryota</taxon>
        <taxon>Metazoa</taxon>
        <taxon>Cnidaria</taxon>
        <taxon>Anthozoa</taxon>
        <taxon>Hexacorallia</taxon>
        <taxon>Actiniaria</taxon>
        <taxon>Edwardsiidae</taxon>
        <taxon>Nematostella</taxon>
    </lineage>
</organism>
<accession>A7RKI5</accession>
<dbReference type="SUPFAM" id="SSF57196">
    <property type="entry name" value="EGF/Laminin"/>
    <property type="match status" value="1"/>
</dbReference>
<dbReference type="HOGENOM" id="CLU_695031_0_0_1"/>
<dbReference type="InterPro" id="IPR049883">
    <property type="entry name" value="NOTCH1_EGF-like"/>
</dbReference>
<dbReference type="InParanoid" id="A7RKI5"/>
<feature type="region of interest" description="Disordered" evidence="2">
    <location>
        <begin position="355"/>
        <end position="397"/>
    </location>
</feature>
<feature type="compositionally biased region" description="Basic and acidic residues" evidence="2">
    <location>
        <begin position="355"/>
        <end position="377"/>
    </location>
</feature>
<name>A7RKI5_NEMVE</name>
<evidence type="ECO:0000313" key="5">
    <source>
        <dbReference type="Proteomes" id="UP000001593"/>
    </source>
</evidence>
<dbReference type="Proteomes" id="UP000001593">
    <property type="component" value="Unassembled WGS sequence"/>
</dbReference>